<dbReference type="InterPro" id="IPR036890">
    <property type="entry name" value="HATPase_C_sf"/>
</dbReference>
<evidence type="ECO:0000256" key="7">
    <source>
        <dbReference type="ARBA" id="ARBA00022741"/>
    </source>
</evidence>
<evidence type="ECO:0000256" key="5">
    <source>
        <dbReference type="ARBA" id="ARBA00022553"/>
    </source>
</evidence>
<feature type="domain" description="Histidine kinase" evidence="13">
    <location>
        <begin position="338"/>
        <end position="553"/>
    </location>
</feature>
<reference evidence="15 16" key="1">
    <citation type="submission" date="2016-11" db="EMBL/GenBank/DDBJ databases">
        <authorList>
            <person name="Jaros S."/>
            <person name="Januszkiewicz K."/>
            <person name="Wedrychowicz H."/>
        </authorList>
    </citation>
    <scope>NUCLEOTIDE SEQUENCE [LARGE SCALE GENOMIC DNA]</scope>
    <source>
        <strain evidence="15 16">DSM 14214</strain>
    </source>
</reference>
<dbReference type="SUPFAM" id="SSF55785">
    <property type="entry name" value="PYP-like sensor domain (PAS domain)"/>
    <property type="match status" value="1"/>
</dbReference>
<keyword evidence="12" id="KW-0812">Transmembrane</keyword>
<dbReference type="Pfam" id="PF00512">
    <property type="entry name" value="HisKA"/>
    <property type="match status" value="1"/>
</dbReference>
<dbReference type="EMBL" id="FRAH01000091">
    <property type="protein sequence ID" value="SHL31098.1"/>
    <property type="molecule type" value="Genomic_DNA"/>
</dbReference>
<gene>
    <name evidence="15" type="ORF">SAMN02745138_03237</name>
</gene>
<dbReference type="Gene3D" id="1.10.287.130">
    <property type="match status" value="1"/>
</dbReference>
<evidence type="ECO:0000259" key="13">
    <source>
        <dbReference type="PROSITE" id="PS50109"/>
    </source>
</evidence>
<dbReference type="CDD" id="cd00075">
    <property type="entry name" value="HATPase"/>
    <property type="match status" value="1"/>
</dbReference>
<evidence type="ECO:0000256" key="11">
    <source>
        <dbReference type="ARBA" id="ARBA00023136"/>
    </source>
</evidence>
<dbReference type="CDD" id="cd00082">
    <property type="entry name" value="HisKA"/>
    <property type="match status" value="1"/>
</dbReference>
<comment type="subcellular location">
    <subcellularLocation>
        <location evidence="2">Cell membrane</location>
    </subcellularLocation>
</comment>
<dbReference type="InterPro" id="IPR004358">
    <property type="entry name" value="Sig_transdc_His_kin-like_C"/>
</dbReference>
<sequence>MTKRIFRAIFNVSLLILIASTFILVAFVGDYNSDRTKEAMHADAVYIAKAMETEGISYLEQLPKQNQRITWIDTDGTVLYDSYVDVSQMENHGEREEVVEALNTGRGESTRHSTTLAEKTENYAIKLSDGTILRLSVTSLSALSIFLSMTQLLALVLVIALILAGFLASKTSKSIVKPLENVDLEHPEQAEIYDEMAPFLRRIAVQNKLINKQMQDRQRRQREFETITENMQEGLLVLDARGEVLSCNKGARRLLGVDRVPEKENVFALNRTEGFRRCITAALAGSHEEVTMESDGRSYQLLANPVTEDSLVAGVVLLLFDNTEKADREKLRREFTANVSHELKTPLTSISGFAEIMKNGMVKAEDVPRFANNIYEEAQRLISMVQDIIQLSRLDEAQENVEKTDVDVALIAETVAKRLETQAAQKKIKFHLETETAVLSGVPHVLEEMIYNLCDNAIRYNKDNGSVTLKVEKHPDDITVTVADTGIGIPYGEQERVFERFYRVSRSRSKDVDGTGLGLSIVKHGAMLHNATISMDSEPGKGTEIRLIFSLAEK</sequence>
<keyword evidence="6" id="KW-0808">Transferase</keyword>
<dbReference type="InterPro" id="IPR035965">
    <property type="entry name" value="PAS-like_dom_sf"/>
</dbReference>
<keyword evidence="10" id="KW-0902">Two-component regulatory system</keyword>
<keyword evidence="4" id="KW-1003">Cell membrane</keyword>
<dbReference type="Proteomes" id="UP000183975">
    <property type="component" value="Unassembled WGS sequence"/>
</dbReference>
<keyword evidence="9" id="KW-0067">ATP-binding</keyword>
<dbReference type="Gene3D" id="3.30.565.10">
    <property type="entry name" value="Histidine kinase-like ATPase, C-terminal domain"/>
    <property type="match status" value="1"/>
</dbReference>
<evidence type="ECO:0000313" key="15">
    <source>
        <dbReference type="EMBL" id="SHL31098.1"/>
    </source>
</evidence>
<keyword evidence="11 12" id="KW-0472">Membrane</keyword>
<protein>
    <recommendedName>
        <fullName evidence="3">histidine kinase</fullName>
        <ecNumber evidence="3">2.7.13.3</ecNumber>
    </recommendedName>
</protein>
<dbReference type="PROSITE" id="PS50109">
    <property type="entry name" value="HIS_KIN"/>
    <property type="match status" value="1"/>
</dbReference>
<evidence type="ECO:0000256" key="1">
    <source>
        <dbReference type="ARBA" id="ARBA00000085"/>
    </source>
</evidence>
<keyword evidence="5" id="KW-0597">Phosphoprotein</keyword>
<keyword evidence="16" id="KW-1185">Reference proteome</keyword>
<name>A0A1M6ZKP9_9FIRM</name>
<dbReference type="GO" id="GO:0005886">
    <property type="term" value="C:plasma membrane"/>
    <property type="evidence" value="ECO:0007669"/>
    <property type="project" value="UniProtKB-SubCell"/>
</dbReference>
<dbReference type="OrthoDB" id="9813151at2"/>
<dbReference type="PANTHER" id="PTHR45453:SF1">
    <property type="entry name" value="PHOSPHATE REGULON SENSOR PROTEIN PHOR"/>
    <property type="match status" value="1"/>
</dbReference>
<dbReference type="InterPro" id="IPR003661">
    <property type="entry name" value="HisK_dim/P_dom"/>
</dbReference>
<evidence type="ECO:0000259" key="14">
    <source>
        <dbReference type="PROSITE" id="PS50112"/>
    </source>
</evidence>
<keyword evidence="8 15" id="KW-0418">Kinase</keyword>
<dbReference type="SUPFAM" id="SSF47384">
    <property type="entry name" value="Homodimeric domain of signal transducing histidine kinase"/>
    <property type="match status" value="1"/>
</dbReference>
<evidence type="ECO:0000256" key="8">
    <source>
        <dbReference type="ARBA" id="ARBA00022777"/>
    </source>
</evidence>
<dbReference type="SUPFAM" id="SSF55874">
    <property type="entry name" value="ATPase domain of HSP90 chaperone/DNA topoisomerase II/histidine kinase"/>
    <property type="match status" value="1"/>
</dbReference>
<dbReference type="InterPro" id="IPR000014">
    <property type="entry name" value="PAS"/>
</dbReference>
<evidence type="ECO:0000256" key="3">
    <source>
        <dbReference type="ARBA" id="ARBA00012438"/>
    </source>
</evidence>
<dbReference type="InterPro" id="IPR050351">
    <property type="entry name" value="BphY/WalK/GraS-like"/>
</dbReference>
<dbReference type="Pfam" id="PF13188">
    <property type="entry name" value="PAS_8"/>
    <property type="match status" value="1"/>
</dbReference>
<evidence type="ECO:0000256" key="10">
    <source>
        <dbReference type="ARBA" id="ARBA00023012"/>
    </source>
</evidence>
<dbReference type="AlphaFoldDB" id="A0A1M6ZKP9"/>
<dbReference type="FunFam" id="1.10.287.130:FF:000008">
    <property type="entry name" value="Two-component sensor histidine kinase"/>
    <property type="match status" value="1"/>
</dbReference>
<dbReference type="GO" id="GO:0000155">
    <property type="term" value="F:phosphorelay sensor kinase activity"/>
    <property type="evidence" value="ECO:0007669"/>
    <property type="project" value="InterPro"/>
</dbReference>
<proteinExistence type="predicted"/>
<dbReference type="InterPro" id="IPR003594">
    <property type="entry name" value="HATPase_dom"/>
</dbReference>
<dbReference type="EC" id="2.7.13.3" evidence="3"/>
<dbReference type="SMART" id="SM00387">
    <property type="entry name" value="HATPase_c"/>
    <property type="match status" value="1"/>
</dbReference>
<evidence type="ECO:0000256" key="12">
    <source>
        <dbReference type="SAM" id="Phobius"/>
    </source>
</evidence>
<keyword evidence="12" id="KW-1133">Transmembrane helix</keyword>
<feature type="transmembrane region" description="Helical" evidence="12">
    <location>
        <begin position="9"/>
        <end position="28"/>
    </location>
</feature>
<evidence type="ECO:0000256" key="6">
    <source>
        <dbReference type="ARBA" id="ARBA00022679"/>
    </source>
</evidence>
<dbReference type="GO" id="GO:0016036">
    <property type="term" value="P:cellular response to phosphate starvation"/>
    <property type="evidence" value="ECO:0007669"/>
    <property type="project" value="TreeGrafter"/>
</dbReference>
<dbReference type="InterPro" id="IPR005467">
    <property type="entry name" value="His_kinase_dom"/>
</dbReference>
<evidence type="ECO:0000256" key="4">
    <source>
        <dbReference type="ARBA" id="ARBA00022475"/>
    </source>
</evidence>
<dbReference type="Gene3D" id="3.30.450.20">
    <property type="entry name" value="PAS domain"/>
    <property type="match status" value="1"/>
</dbReference>
<evidence type="ECO:0000256" key="9">
    <source>
        <dbReference type="ARBA" id="ARBA00022840"/>
    </source>
</evidence>
<dbReference type="PRINTS" id="PR00344">
    <property type="entry name" value="BCTRLSENSOR"/>
</dbReference>
<keyword evidence="7" id="KW-0547">Nucleotide-binding</keyword>
<dbReference type="RefSeq" id="WP_072853498.1">
    <property type="nucleotide sequence ID" value="NZ_FRAH01000091.1"/>
</dbReference>
<dbReference type="GO" id="GO:0005524">
    <property type="term" value="F:ATP binding"/>
    <property type="evidence" value="ECO:0007669"/>
    <property type="project" value="UniProtKB-KW"/>
</dbReference>
<accession>A0A1M6ZKP9</accession>
<dbReference type="SMART" id="SM00388">
    <property type="entry name" value="HisKA"/>
    <property type="match status" value="1"/>
</dbReference>
<feature type="domain" description="PAS" evidence="14">
    <location>
        <begin position="220"/>
        <end position="259"/>
    </location>
</feature>
<dbReference type="PROSITE" id="PS50112">
    <property type="entry name" value="PAS"/>
    <property type="match status" value="1"/>
</dbReference>
<dbReference type="FunFam" id="3.30.565.10:FF:000006">
    <property type="entry name" value="Sensor histidine kinase WalK"/>
    <property type="match status" value="1"/>
</dbReference>
<feature type="transmembrane region" description="Helical" evidence="12">
    <location>
        <begin position="143"/>
        <end position="168"/>
    </location>
</feature>
<evidence type="ECO:0000256" key="2">
    <source>
        <dbReference type="ARBA" id="ARBA00004236"/>
    </source>
</evidence>
<dbReference type="InterPro" id="IPR036097">
    <property type="entry name" value="HisK_dim/P_sf"/>
</dbReference>
<dbReference type="PANTHER" id="PTHR45453">
    <property type="entry name" value="PHOSPHATE REGULON SENSOR PROTEIN PHOR"/>
    <property type="match status" value="1"/>
</dbReference>
<comment type="catalytic activity">
    <reaction evidence="1">
        <text>ATP + protein L-histidine = ADP + protein N-phospho-L-histidine.</text>
        <dbReference type="EC" id="2.7.13.3"/>
    </reaction>
</comment>
<dbReference type="GO" id="GO:0004721">
    <property type="term" value="F:phosphoprotein phosphatase activity"/>
    <property type="evidence" value="ECO:0007669"/>
    <property type="project" value="TreeGrafter"/>
</dbReference>
<evidence type="ECO:0000313" key="16">
    <source>
        <dbReference type="Proteomes" id="UP000183975"/>
    </source>
</evidence>
<organism evidence="15 16">
    <name type="scientific">Anaerotignum lactatifermentans DSM 14214</name>
    <dbReference type="NCBI Taxonomy" id="1121323"/>
    <lineage>
        <taxon>Bacteria</taxon>
        <taxon>Bacillati</taxon>
        <taxon>Bacillota</taxon>
        <taxon>Clostridia</taxon>
        <taxon>Lachnospirales</taxon>
        <taxon>Anaerotignaceae</taxon>
        <taxon>Anaerotignum</taxon>
    </lineage>
</organism>
<dbReference type="Pfam" id="PF02518">
    <property type="entry name" value="HATPase_c"/>
    <property type="match status" value="1"/>
</dbReference>